<dbReference type="Pfam" id="PF02661">
    <property type="entry name" value="Fic"/>
    <property type="match status" value="1"/>
</dbReference>
<dbReference type="InterPro" id="IPR036388">
    <property type="entry name" value="WH-like_DNA-bd_sf"/>
</dbReference>
<name>D9PMZ9_9ZZZZ</name>
<comment type="caution">
    <text evidence="2">The sequence shown here is derived from an EMBL/GenBank/DDBJ whole genome shotgun (WGS) entry which is preliminary data.</text>
</comment>
<dbReference type="InterPro" id="IPR040198">
    <property type="entry name" value="Fido_containing"/>
</dbReference>
<dbReference type="SUPFAM" id="SSF46785">
    <property type="entry name" value="Winged helix' DNA-binding domain"/>
    <property type="match status" value="1"/>
</dbReference>
<dbReference type="SUPFAM" id="SSF140931">
    <property type="entry name" value="Fic-like"/>
    <property type="match status" value="1"/>
</dbReference>
<dbReference type="InterPro" id="IPR036390">
    <property type="entry name" value="WH_DNA-bd_sf"/>
</dbReference>
<dbReference type="Gene3D" id="1.10.3290.10">
    <property type="entry name" value="Fido-like domain"/>
    <property type="match status" value="1"/>
</dbReference>
<evidence type="ECO:0000313" key="2">
    <source>
        <dbReference type="EMBL" id="EFK95070.1"/>
    </source>
</evidence>
<accession>D9PMZ9</accession>
<reference evidence="2" key="1">
    <citation type="submission" date="2010-07" db="EMBL/GenBank/DDBJ databases">
        <authorList>
            <consortium name="CONSOLIDER consortium CSD2007-00005"/>
            <person name="Guazzaroni M.-E."/>
            <person name="Richter M."/>
            <person name="Garcia-Salamanca A."/>
            <person name="Yarza P."/>
            <person name="Ferrer M."/>
        </authorList>
    </citation>
    <scope>NUCLEOTIDE SEQUENCE</scope>
</reference>
<dbReference type="PROSITE" id="PS51459">
    <property type="entry name" value="FIDO"/>
    <property type="match status" value="1"/>
</dbReference>
<dbReference type="EMBL" id="ADZX01000902">
    <property type="protein sequence ID" value="EFK95070.1"/>
    <property type="molecule type" value="Genomic_DNA"/>
</dbReference>
<dbReference type="PANTHER" id="PTHR13504">
    <property type="entry name" value="FIDO DOMAIN-CONTAINING PROTEIN DDB_G0283145"/>
    <property type="match status" value="1"/>
</dbReference>
<dbReference type="Gene3D" id="1.10.10.10">
    <property type="entry name" value="Winged helix-like DNA-binding domain superfamily/Winged helix DNA-binding domain"/>
    <property type="match status" value="1"/>
</dbReference>
<protein>
    <submittedName>
        <fullName evidence="2">Filamentation induced by cAMP protein Fic</fullName>
    </submittedName>
</protein>
<reference evidence="2" key="2">
    <citation type="journal article" date="2011" name="Microb. Ecol.">
        <title>Taxonomic and Functional Metagenomic Profiling of the Microbial Community in the Anoxic Sediment of a Sub-saline Shallow Lake (Laguna de Carrizo, Central Spain).</title>
        <authorList>
            <person name="Ferrer M."/>
            <person name="Guazzaroni M.E."/>
            <person name="Richter M."/>
            <person name="Garcia-Salamanca A."/>
            <person name="Yarza P."/>
            <person name="Suarez-Suarez A."/>
            <person name="Solano J."/>
            <person name="Alcaide M."/>
            <person name="van Dillewijn P."/>
            <person name="Molina-Henares M.A."/>
            <person name="Lopez-Cortes N."/>
            <person name="Al-Ramahi Y."/>
            <person name="Guerrero C."/>
            <person name="Acosta A."/>
            <person name="de Eugenio L.I."/>
            <person name="Martinez V."/>
            <person name="Marques S."/>
            <person name="Rojo F."/>
            <person name="Santero E."/>
            <person name="Genilloud O."/>
            <person name="Perez-Perez J."/>
            <person name="Rossello-Mora R."/>
            <person name="Ramos J.L."/>
        </authorList>
    </citation>
    <scope>NUCLEOTIDE SEQUENCE</scope>
</reference>
<evidence type="ECO:0000259" key="1">
    <source>
        <dbReference type="PROSITE" id="PS51459"/>
    </source>
</evidence>
<gene>
    <name evidence="2" type="ORF">LDC_2928</name>
</gene>
<dbReference type="InterPro" id="IPR003812">
    <property type="entry name" value="Fido"/>
</dbReference>
<dbReference type="AlphaFoldDB" id="D9PMZ9"/>
<dbReference type="PANTHER" id="PTHR13504:SF38">
    <property type="entry name" value="FIDO DOMAIN-CONTAINING PROTEIN"/>
    <property type="match status" value="1"/>
</dbReference>
<organism evidence="2">
    <name type="scientific">sediment metagenome</name>
    <dbReference type="NCBI Taxonomy" id="749907"/>
    <lineage>
        <taxon>unclassified sequences</taxon>
        <taxon>metagenomes</taxon>
        <taxon>ecological metagenomes</taxon>
    </lineage>
</organism>
<dbReference type="InterPro" id="IPR011991">
    <property type="entry name" value="ArsR-like_HTH"/>
</dbReference>
<dbReference type="InterPro" id="IPR036597">
    <property type="entry name" value="Fido-like_dom_sf"/>
</dbReference>
<feature type="domain" description="Fido" evidence="1">
    <location>
        <begin position="108"/>
        <end position="269"/>
    </location>
</feature>
<sequence length="351" mass="40906">MSLPFDKRLRNLPQSIWEKLNQIDELKGRWIGGANLNPQALGRLKRSVLVTSTGASTRIEGAQLSDEDVERLMRGLQMQTFADRDKQEVQGYYELLQNIFESWKQIPFTESTILHFHQELLKYVEKDERHRGKYKKEENKVYMVDDQGEPISVLFDTTPAYLTPKEMQEAVEWTNNTREKELFHPLLIIGNFLVEFLNIHPFSDGNGRLSRVLTNLLMLKAGYPYVPYISHEKLIENNKAEYYVALRKSQKTIKTKNEDITPWLNFWLEIVLEQSKQAINLLSHENIEQLLSPKQLTVWQYLEMVDEASPREISEATGVARPTVSQALDVLLRLKKIKRLGQGRSTRYTKL</sequence>
<dbReference type="CDD" id="cd00090">
    <property type="entry name" value="HTH_ARSR"/>
    <property type="match status" value="1"/>
</dbReference>
<proteinExistence type="predicted"/>